<evidence type="ECO:0000256" key="1">
    <source>
        <dbReference type="SAM" id="Phobius"/>
    </source>
</evidence>
<reference evidence="2 3" key="1">
    <citation type="submission" date="2017-01" db="EMBL/GenBank/DDBJ databases">
        <title>Trade-off between light-utilization and light-protection in marine flavobacteria.</title>
        <authorList>
            <person name="Kumagai Y."/>
            <person name="Yoshizawa S."/>
            <person name="Kogure K."/>
            <person name="Iwasaki W."/>
        </authorList>
    </citation>
    <scope>NUCLEOTIDE SEQUENCE [LARGE SCALE GENOMIC DNA]</scope>
    <source>
        <strain evidence="2 3">KCTC 32109</strain>
    </source>
</reference>
<dbReference type="AlphaFoldDB" id="A0A2S7UBC0"/>
<keyword evidence="3" id="KW-1185">Reference proteome</keyword>
<keyword evidence="1" id="KW-1133">Transmembrane helix</keyword>
<organism evidence="2 3">
    <name type="scientific">Nonlabens arenilitoris</name>
    <dbReference type="NCBI Taxonomy" id="1217969"/>
    <lineage>
        <taxon>Bacteria</taxon>
        <taxon>Pseudomonadati</taxon>
        <taxon>Bacteroidota</taxon>
        <taxon>Flavobacteriia</taxon>
        <taxon>Flavobacteriales</taxon>
        <taxon>Flavobacteriaceae</taxon>
        <taxon>Nonlabens</taxon>
    </lineage>
</organism>
<keyword evidence="1" id="KW-0812">Transmembrane</keyword>
<dbReference type="Proteomes" id="UP000239747">
    <property type="component" value="Unassembled WGS sequence"/>
</dbReference>
<dbReference type="EMBL" id="MTPW01000001">
    <property type="protein sequence ID" value="PQJ32216.1"/>
    <property type="molecule type" value="Genomic_DNA"/>
</dbReference>
<sequence>MQKKMKKFITEDSMVVMYIAIMLMLPFLVQSSNSIIIMIIFFITLLAVYIITYQCYKNKYRNSFKILFLISLITVFFPITHLVLFELDKKTIHIMLIF</sequence>
<protein>
    <submittedName>
        <fullName evidence="2">Uncharacterized protein</fullName>
    </submittedName>
</protein>
<feature type="transmembrane region" description="Helical" evidence="1">
    <location>
        <begin position="35"/>
        <end position="54"/>
    </location>
</feature>
<feature type="transmembrane region" description="Helical" evidence="1">
    <location>
        <begin position="66"/>
        <end position="85"/>
    </location>
</feature>
<comment type="caution">
    <text evidence="2">The sequence shown here is derived from an EMBL/GenBank/DDBJ whole genome shotgun (WGS) entry which is preliminary data.</text>
</comment>
<name>A0A2S7UBC0_9FLAO</name>
<feature type="transmembrane region" description="Helical" evidence="1">
    <location>
        <begin position="12"/>
        <end position="29"/>
    </location>
</feature>
<evidence type="ECO:0000313" key="3">
    <source>
        <dbReference type="Proteomes" id="UP000239747"/>
    </source>
</evidence>
<evidence type="ECO:0000313" key="2">
    <source>
        <dbReference type="EMBL" id="PQJ32216.1"/>
    </source>
</evidence>
<gene>
    <name evidence="2" type="ORF">BST92_09885</name>
</gene>
<accession>A0A2S7UBC0</accession>
<proteinExistence type="predicted"/>
<keyword evidence="1" id="KW-0472">Membrane</keyword>